<dbReference type="OrthoDB" id="7400720at2759"/>
<proteinExistence type="predicted"/>
<evidence type="ECO:0000313" key="2">
    <source>
        <dbReference type="EMBL" id="CAF4750621.1"/>
    </source>
</evidence>
<dbReference type="AlphaFoldDB" id="A0A821LFB4"/>
<feature type="chain" id="PRO_5033015291" evidence="1">
    <location>
        <begin position="21"/>
        <end position="95"/>
    </location>
</feature>
<organism evidence="2 3">
    <name type="scientific">Pieris macdunnoughi</name>
    <dbReference type="NCBI Taxonomy" id="345717"/>
    <lineage>
        <taxon>Eukaryota</taxon>
        <taxon>Metazoa</taxon>
        <taxon>Ecdysozoa</taxon>
        <taxon>Arthropoda</taxon>
        <taxon>Hexapoda</taxon>
        <taxon>Insecta</taxon>
        <taxon>Pterygota</taxon>
        <taxon>Neoptera</taxon>
        <taxon>Endopterygota</taxon>
        <taxon>Lepidoptera</taxon>
        <taxon>Glossata</taxon>
        <taxon>Ditrysia</taxon>
        <taxon>Papilionoidea</taxon>
        <taxon>Pieridae</taxon>
        <taxon>Pierinae</taxon>
        <taxon>Pieris</taxon>
    </lineage>
</organism>
<evidence type="ECO:0000256" key="1">
    <source>
        <dbReference type="SAM" id="SignalP"/>
    </source>
</evidence>
<name>A0A821LFB4_9NEOP</name>
<evidence type="ECO:0000313" key="3">
    <source>
        <dbReference type="Proteomes" id="UP000663880"/>
    </source>
</evidence>
<gene>
    <name evidence="2" type="ORF">PMACD_LOCUS656</name>
</gene>
<reference evidence="2" key="1">
    <citation type="submission" date="2021-02" db="EMBL/GenBank/DDBJ databases">
        <authorList>
            <person name="Steward A R."/>
        </authorList>
    </citation>
    <scope>NUCLEOTIDE SEQUENCE</scope>
</reference>
<accession>A0A821LFB4</accession>
<comment type="caution">
    <text evidence="2">The sequence shown here is derived from an EMBL/GenBank/DDBJ whole genome shotgun (WGS) entry which is preliminary data.</text>
</comment>
<keyword evidence="3" id="KW-1185">Reference proteome</keyword>
<protein>
    <submittedName>
        <fullName evidence="2">Uncharacterized protein</fullName>
    </submittedName>
</protein>
<keyword evidence="1" id="KW-0732">Signal</keyword>
<sequence length="95" mass="11094">MSRTMCLLFVVILFFEKIQTKIDTLDKKTIDGMILKMLWEKVFGQYDAKSKELAIKKIRNGGDYDTLVKQLMKVQKDKVKKIINLVAEVMLVYMS</sequence>
<feature type="signal peptide" evidence="1">
    <location>
        <begin position="1"/>
        <end position="20"/>
    </location>
</feature>
<dbReference type="Proteomes" id="UP000663880">
    <property type="component" value="Unassembled WGS sequence"/>
</dbReference>
<dbReference type="EMBL" id="CAJOBZ010000001">
    <property type="protein sequence ID" value="CAF4750621.1"/>
    <property type="molecule type" value="Genomic_DNA"/>
</dbReference>